<evidence type="ECO:0000256" key="1">
    <source>
        <dbReference type="ARBA" id="ARBA00001966"/>
    </source>
</evidence>
<evidence type="ECO:0000259" key="12">
    <source>
        <dbReference type="PROSITE" id="PS51918"/>
    </source>
</evidence>
<dbReference type="InterPro" id="IPR058240">
    <property type="entry name" value="rSAM_sf"/>
</dbReference>
<evidence type="ECO:0000256" key="5">
    <source>
        <dbReference type="ARBA" id="ARBA00022603"/>
    </source>
</evidence>
<evidence type="ECO:0000256" key="6">
    <source>
        <dbReference type="ARBA" id="ARBA00022679"/>
    </source>
</evidence>
<keyword evidence="14" id="KW-1185">Reference proteome</keyword>
<dbReference type="SFLD" id="SFLDG01062">
    <property type="entry name" value="methyltransferase_(Class_A)"/>
    <property type="match status" value="1"/>
</dbReference>
<evidence type="ECO:0000256" key="10">
    <source>
        <dbReference type="ARBA" id="ARBA00023014"/>
    </source>
</evidence>
<evidence type="ECO:0000256" key="3">
    <source>
        <dbReference type="ARBA" id="ARBA00022485"/>
    </source>
</evidence>
<dbReference type="GO" id="GO:0070475">
    <property type="term" value="P:rRNA base methylation"/>
    <property type="evidence" value="ECO:0007669"/>
    <property type="project" value="TreeGrafter"/>
</dbReference>
<dbReference type="PANTHER" id="PTHR30544">
    <property type="entry name" value="23S RRNA METHYLTRANSFERASE"/>
    <property type="match status" value="1"/>
</dbReference>
<dbReference type="InterPro" id="IPR007197">
    <property type="entry name" value="rSAM"/>
</dbReference>
<dbReference type="EMBL" id="AZIL01000033">
    <property type="protein sequence ID" value="EWM30490.1"/>
    <property type="molecule type" value="Genomic_DNA"/>
</dbReference>
<dbReference type="Pfam" id="PF04055">
    <property type="entry name" value="Radical_SAM"/>
    <property type="match status" value="1"/>
</dbReference>
<dbReference type="GO" id="GO:0051539">
    <property type="term" value="F:4 iron, 4 sulfur cluster binding"/>
    <property type="evidence" value="ECO:0007669"/>
    <property type="project" value="UniProtKB-KW"/>
</dbReference>
<reference evidence="13 14" key="1">
    <citation type="journal article" date="2014" name="Mol. Plant">
        <title>Chromosome Scale Genome Assembly and Transcriptome Profiling of Nannochloropsis gaditana in Nitrogen Depletion.</title>
        <authorList>
            <person name="Corteggiani Carpinelli E."/>
            <person name="Telatin A."/>
            <person name="Vitulo N."/>
            <person name="Forcato C."/>
            <person name="D'Angelo M."/>
            <person name="Schiavon R."/>
            <person name="Vezzi A."/>
            <person name="Giacometti G.M."/>
            <person name="Morosinotto T."/>
            <person name="Valle G."/>
        </authorList>
    </citation>
    <scope>NUCLEOTIDE SEQUENCE [LARGE SCALE GENOMIC DNA]</scope>
    <source>
        <strain evidence="13 14">B-31</strain>
    </source>
</reference>
<dbReference type="InterPro" id="IPR040072">
    <property type="entry name" value="Methyltransferase_A"/>
</dbReference>
<evidence type="ECO:0000313" key="13">
    <source>
        <dbReference type="EMBL" id="EWM30490.1"/>
    </source>
</evidence>
<sequence length="518" mass="56261">MKSQNKGRRIRLSMAPEDGRAAQAHNGIHHIPGAGINNIAQMRGPRKSQEIRRASALQDRRRYADIVLLSTVVLLSSSTAFTTAFVMKSVPPKTSVDLRPGLPTCAMVSSIAAENTLVKASMPLSTGPIPQKETILKLGTDGLERVLEGKGRARMVWRAVREGLDPHETDPASPMFDSRITSRTRAILQERVLGPQWTLVQRTSSTCGTLKLLVRLHDGLMVETVVIPARLGPRSNGLARGMSGEAEDSLALASRSTVCVSSQVGCAQACAFCLTGTMGFVRHLSIDEILMQVQLALQKVRAEGLPGLRNVVFMGMGEPLNNHRAVRHALACMTDPHAFALSPSFITLSTVAPSPGHVRHFLDMPKIRLAWSVHGAADGLRRTLVPTTSSSMVELREAFREVMAQRGDTYIFIEVTLIEGVNDSLDDAEALVELLRPFGRTAVKVNLIPYNDTGVNGWMPSPPGNILAFQTYVRTHGGWLTFARTPRGREESSACGQLATGFSGQPQEKMLKAQALKS</sequence>
<evidence type="ECO:0000313" key="14">
    <source>
        <dbReference type="Proteomes" id="UP000019335"/>
    </source>
</evidence>
<accession>W7TTG9</accession>
<dbReference type="PANTHER" id="PTHR30544:SF5">
    <property type="entry name" value="RADICAL SAM CORE DOMAIN-CONTAINING PROTEIN"/>
    <property type="match status" value="1"/>
</dbReference>
<evidence type="ECO:0000256" key="7">
    <source>
        <dbReference type="ARBA" id="ARBA00022691"/>
    </source>
</evidence>
<keyword evidence="11" id="KW-1133">Transmembrane helix</keyword>
<dbReference type="CDD" id="cd01335">
    <property type="entry name" value="Radical_SAM"/>
    <property type="match status" value="1"/>
</dbReference>
<dbReference type="Gene3D" id="3.20.20.70">
    <property type="entry name" value="Aldolase class I"/>
    <property type="match status" value="1"/>
</dbReference>
<keyword evidence="9" id="KW-0408">Iron</keyword>
<keyword evidence="6" id="KW-0808">Transferase</keyword>
<protein>
    <recommendedName>
        <fullName evidence="12">Radical SAM core domain-containing protein</fullName>
    </recommendedName>
</protein>
<keyword evidence="4" id="KW-0963">Cytoplasm</keyword>
<comment type="subcellular location">
    <subcellularLocation>
        <location evidence="2">Cytoplasm</location>
    </subcellularLocation>
</comment>
<dbReference type="SUPFAM" id="SSF102114">
    <property type="entry name" value="Radical SAM enzymes"/>
    <property type="match status" value="1"/>
</dbReference>
<evidence type="ECO:0000256" key="8">
    <source>
        <dbReference type="ARBA" id="ARBA00022723"/>
    </source>
</evidence>
<keyword evidence="7" id="KW-0949">S-adenosyl-L-methionine</keyword>
<keyword evidence="5" id="KW-0489">Methyltransferase</keyword>
<keyword evidence="10" id="KW-0411">Iron-sulfur</keyword>
<gene>
    <name evidence="13" type="ORF">Naga_100013g86</name>
</gene>
<dbReference type="PROSITE" id="PS51918">
    <property type="entry name" value="RADICAL_SAM"/>
    <property type="match status" value="1"/>
</dbReference>
<dbReference type="SFLD" id="SFLDS00029">
    <property type="entry name" value="Radical_SAM"/>
    <property type="match status" value="1"/>
</dbReference>
<evidence type="ECO:0000256" key="2">
    <source>
        <dbReference type="ARBA" id="ARBA00004496"/>
    </source>
</evidence>
<dbReference type="AlphaFoldDB" id="W7TTG9"/>
<comment type="cofactor">
    <cofactor evidence="1">
        <name>[4Fe-4S] cluster</name>
        <dbReference type="ChEBI" id="CHEBI:49883"/>
    </cofactor>
</comment>
<comment type="caution">
    <text evidence="13">The sequence shown here is derived from an EMBL/GenBank/DDBJ whole genome shotgun (WGS) entry which is preliminary data.</text>
</comment>
<dbReference type="GO" id="GO:0005737">
    <property type="term" value="C:cytoplasm"/>
    <property type="evidence" value="ECO:0007669"/>
    <property type="project" value="UniProtKB-SubCell"/>
</dbReference>
<name>W7TTG9_9STRA</name>
<dbReference type="SFLD" id="SFLDF00275">
    <property type="entry name" value="adenosine_C2_methyltransferase"/>
    <property type="match status" value="1"/>
</dbReference>
<keyword evidence="11" id="KW-0812">Transmembrane</keyword>
<dbReference type="OrthoDB" id="538249at2759"/>
<dbReference type="Proteomes" id="UP000019335">
    <property type="component" value="Chromosome 1"/>
</dbReference>
<dbReference type="InterPro" id="IPR013785">
    <property type="entry name" value="Aldolase_TIM"/>
</dbReference>
<evidence type="ECO:0000256" key="4">
    <source>
        <dbReference type="ARBA" id="ARBA00022490"/>
    </source>
</evidence>
<dbReference type="GO" id="GO:0046872">
    <property type="term" value="F:metal ion binding"/>
    <property type="evidence" value="ECO:0007669"/>
    <property type="project" value="UniProtKB-KW"/>
</dbReference>
<keyword evidence="8" id="KW-0479">Metal-binding</keyword>
<organism evidence="13 14">
    <name type="scientific">Nannochloropsis gaditana</name>
    <dbReference type="NCBI Taxonomy" id="72520"/>
    <lineage>
        <taxon>Eukaryota</taxon>
        <taxon>Sar</taxon>
        <taxon>Stramenopiles</taxon>
        <taxon>Ochrophyta</taxon>
        <taxon>Eustigmatophyceae</taxon>
        <taxon>Eustigmatales</taxon>
        <taxon>Monodopsidaceae</taxon>
        <taxon>Nannochloropsis</taxon>
    </lineage>
</organism>
<keyword evidence="3" id="KW-0004">4Fe-4S</keyword>
<evidence type="ECO:0000256" key="9">
    <source>
        <dbReference type="ARBA" id="ARBA00023004"/>
    </source>
</evidence>
<dbReference type="GO" id="GO:0030488">
    <property type="term" value="P:tRNA methylation"/>
    <property type="evidence" value="ECO:0007669"/>
    <property type="project" value="TreeGrafter"/>
</dbReference>
<dbReference type="InterPro" id="IPR004383">
    <property type="entry name" value="rRNA_lsu_MTrfase_RlmN/Cfr"/>
</dbReference>
<proteinExistence type="predicted"/>
<feature type="transmembrane region" description="Helical" evidence="11">
    <location>
        <begin position="66"/>
        <end position="87"/>
    </location>
</feature>
<keyword evidence="11" id="KW-0472">Membrane</keyword>
<dbReference type="GO" id="GO:0008173">
    <property type="term" value="F:RNA methyltransferase activity"/>
    <property type="evidence" value="ECO:0007669"/>
    <property type="project" value="InterPro"/>
</dbReference>
<feature type="domain" description="Radical SAM core" evidence="12">
    <location>
        <begin position="252"/>
        <end position="489"/>
    </location>
</feature>
<evidence type="ECO:0000256" key="11">
    <source>
        <dbReference type="SAM" id="Phobius"/>
    </source>
</evidence>